<feature type="region of interest" description="Disordered" evidence="1">
    <location>
        <begin position="120"/>
        <end position="162"/>
    </location>
</feature>
<keyword evidence="2" id="KW-0812">Transmembrane</keyword>
<evidence type="ECO:0000313" key="3">
    <source>
        <dbReference type="EMBL" id="KAK5052061.1"/>
    </source>
</evidence>
<reference evidence="3 4" key="1">
    <citation type="submission" date="2023-08" db="EMBL/GenBank/DDBJ databases">
        <title>Black Yeasts Isolated from many extreme environments.</title>
        <authorList>
            <person name="Coleine C."/>
            <person name="Stajich J.E."/>
            <person name="Selbmann L."/>
        </authorList>
    </citation>
    <scope>NUCLEOTIDE SEQUENCE [LARGE SCALE GENOMIC DNA]</scope>
    <source>
        <strain evidence="3 4">CCFEE 5792</strain>
    </source>
</reference>
<evidence type="ECO:0000313" key="4">
    <source>
        <dbReference type="Proteomes" id="UP001358417"/>
    </source>
</evidence>
<keyword evidence="2" id="KW-0472">Membrane</keyword>
<feature type="region of interest" description="Disordered" evidence="1">
    <location>
        <begin position="1"/>
        <end position="43"/>
    </location>
</feature>
<organism evidence="3 4">
    <name type="scientific">Exophiala bonariae</name>
    <dbReference type="NCBI Taxonomy" id="1690606"/>
    <lineage>
        <taxon>Eukaryota</taxon>
        <taxon>Fungi</taxon>
        <taxon>Dikarya</taxon>
        <taxon>Ascomycota</taxon>
        <taxon>Pezizomycotina</taxon>
        <taxon>Eurotiomycetes</taxon>
        <taxon>Chaetothyriomycetidae</taxon>
        <taxon>Chaetothyriales</taxon>
        <taxon>Herpotrichiellaceae</taxon>
        <taxon>Exophiala</taxon>
    </lineage>
</organism>
<feature type="compositionally biased region" description="Polar residues" evidence="1">
    <location>
        <begin position="1"/>
        <end position="12"/>
    </location>
</feature>
<keyword evidence="4" id="KW-1185">Reference proteome</keyword>
<dbReference type="GeneID" id="89971064"/>
<proteinExistence type="predicted"/>
<gene>
    <name evidence="3" type="ORF">LTR84_002865</name>
</gene>
<accession>A0AAV9N974</accession>
<feature type="compositionally biased region" description="Low complexity" evidence="1">
    <location>
        <begin position="134"/>
        <end position="162"/>
    </location>
</feature>
<feature type="compositionally biased region" description="Polar residues" evidence="1">
    <location>
        <begin position="120"/>
        <end position="133"/>
    </location>
</feature>
<name>A0AAV9N974_9EURO</name>
<protein>
    <recommendedName>
        <fullName evidence="5">Fucose-specific lectin</fullName>
    </recommendedName>
</protein>
<evidence type="ECO:0000256" key="2">
    <source>
        <dbReference type="SAM" id="Phobius"/>
    </source>
</evidence>
<dbReference type="EMBL" id="JAVRRD010000014">
    <property type="protein sequence ID" value="KAK5052061.1"/>
    <property type="molecule type" value="Genomic_DNA"/>
</dbReference>
<evidence type="ECO:0000256" key="1">
    <source>
        <dbReference type="SAM" id="MobiDB-lite"/>
    </source>
</evidence>
<comment type="caution">
    <text evidence="3">The sequence shown here is derived from an EMBL/GenBank/DDBJ whole genome shotgun (WGS) entry which is preliminary data.</text>
</comment>
<dbReference type="Proteomes" id="UP001358417">
    <property type="component" value="Unassembled WGS sequence"/>
</dbReference>
<dbReference type="SUPFAM" id="SSF89372">
    <property type="entry name" value="Fucose-specific lectin"/>
    <property type="match status" value="1"/>
</dbReference>
<keyword evidence="2" id="KW-1133">Transmembrane helix</keyword>
<evidence type="ECO:0008006" key="5">
    <source>
        <dbReference type="Google" id="ProtNLM"/>
    </source>
</evidence>
<feature type="transmembrane region" description="Helical" evidence="2">
    <location>
        <begin position="94"/>
        <end position="117"/>
    </location>
</feature>
<dbReference type="AlphaFoldDB" id="A0AAV9N974"/>
<dbReference type="RefSeq" id="XP_064706075.1">
    <property type="nucleotide sequence ID" value="XM_064846465.1"/>
</dbReference>
<sequence>MAGLQTTPTESPFYTGPLPESFHKSHDSSHSYPEVYYPPRTDESYPEAVDDGQYIAQHAPVYEAVTEASKRQHELAVVPVKEDSRICGLRRKTFFVVLAVLLLLVAAAIGGAVGGVLGTRNKSSSSTANESNVPSPSTSSSPAFSSAAPSSSSGTTGTPSTINATVAAPAPIRAITATQDEVTVFVVWQVPNGDLYMHGYYNDPSVWADPFKLKMKYPAIMETPLAAVTWRYANFFEIRIHYTPSGGTGGMGSLIFGCYENGTLCTEPSNELNSVVPAVSVGKGIAFVTPEPYYLREFYIGSDGSVLGAGYNPTYGWSAPKAISSDAKAHVASPIGVVMVHDEIWLFWFSAQKQLQFATSAYTGSTWSVAQNITAPIPKELPRFLRAVRSDTPDVTQLYYLDGTEMQQVQYSNNRWSIGDFGSSMYNSSISNGPLGAVGWNATAVRLYYVVEGGIREVASESVYGQWLIGGMAADDYD</sequence>
<dbReference type="Gene3D" id="2.120.10.70">
    <property type="entry name" value="Fucose-specific lectin"/>
    <property type="match status" value="2"/>
</dbReference>